<dbReference type="InterPro" id="IPR008915">
    <property type="entry name" value="Peptidase_M50"/>
</dbReference>
<evidence type="ECO:0000313" key="9">
    <source>
        <dbReference type="EMBL" id="EEG29755.1"/>
    </source>
</evidence>
<proteinExistence type="inferred from homology"/>
<dbReference type="eggNOG" id="COG1994">
    <property type="taxonomic scope" value="Bacteria"/>
</dbReference>
<feature type="transmembrane region" description="Helical" evidence="7">
    <location>
        <begin position="146"/>
        <end position="166"/>
    </location>
</feature>
<evidence type="ECO:0000256" key="4">
    <source>
        <dbReference type="ARBA" id="ARBA00022692"/>
    </source>
</evidence>
<gene>
    <name evidence="9" type="ORF">CLOSTMETH_02636</name>
</gene>
<feature type="domain" description="Peptidase M50" evidence="8">
    <location>
        <begin position="101"/>
        <end position="161"/>
    </location>
</feature>
<dbReference type="GO" id="GO:0006508">
    <property type="term" value="P:proteolysis"/>
    <property type="evidence" value="ECO:0007669"/>
    <property type="project" value="InterPro"/>
</dbReference>
<feature type="transmembrane region" description="Helical" evidence="7">
    <location>
        <begin position="7"/>
        <end position="27"/>
    </location>
</feature>
<evidence type="ECO:0000256" key="5">
    <source>
        <dbReference type="ARBA" id="ARBA00022989"/>
    </source>
</evidence>
<evidence type="ECO:0000313" key="10">
    <source>
        <dbReference type="Proteomes" id="UP000003340"/>
    </source>
</evidence>
<organism evidence="9 10">
    <name type="scientific">[Clostridium] methylpentosum DSM 5476</name>
    <dbReference type="NCBI Taxonomy" id="537013"/>
    <lineage>
        <taxon>Bacteria</taxon>
        <taxon>Bacillati</taxon>
        <taxon>Bacillota</taxon>
        <taxon>Clostridia</taxon>
        <taxon>Eubacteriales</taxon>
        <taxon>Oscillospiraceae</taxon>
        <taxon>Oscillospiraceae incertae sedis</taxon>
    </lineage>
</organism>
<evidence type="ECO:0000256" key="2">
    <source>
        <dbReference type="ARBA" id="ARBA00004141"/>
    </source>
</evidence>
<keyword evidence="6 7" id="KW-0472">Membrane</keyword>
<dbReference type="GO" id="GO:0016020">
    <property type="term" value="C:membrane"/>
    <property type="evidence" value="ECO:0007669"/>
    <property type="project" value="UniProtKB-SubCell"/>
</dbReference>
<keyword evidence="4 7" id="KW-0812">Transmembrane</keyword>
<feature type="transmembrane region" description="Helical" evidence="7">
    <location>
        <begin position="79"/>
        <end position="100"/>
    </location>
</feature>
<reference evidence="9 10" key="2">
    <citation type="submission" date="2009-02" db="EMBL/GenBank/DDBJ databases">
        <title>Draft genome sequence of Clostridium methylpentosum (DSM 5476).</title>
        <authorList>
            <person name="Sudarsanam P."/>
            <person name="Ley R."/>
            <person name="Guruge J."/>
            <person name="Turnbaugh P.J."/>
            <person name="Mahowald M."/>
            <person name="Liep D."/>
            <person name="Gordon J."/>
        </authorList>
    </citation>
    <scope>NUCLEOTIDE SEQUENCE [LARGE SCALE GENOMIC DNA]</scope>
    <source>
        <strain evidence="9 10">DSM 5476</strain>
    </source>
</reference>
<accession>C0EFJ4</accession>
<evidence type="ECO:0000256" key="6">
    <source>
        <dbReference type="ARBA" id="ARBA00023136"/>
    </source>
</evidence>
<feature type="transmembrane region" description="Helical" evidence="7">
    <location>
        <begin position="172"/>
        <end position="187"/>
    </location>
</feature>
<feature type="transmembrane region" description="Helical" evidence="7">
    <location>
        <begin position="106"/>
        <end position="125"/>
    </location>
</feature>
<name>C0EFJ4_9FIRM</name>
<reference evidence="9 10" key="1">
    <citation type="submission" date="2009-01" db="EMBL/GenBank/DDBJ databases">
        <authorList>
            <person name="Fulton L."/>
            <person name="Clifton S."/>
            <person name="Fulton B."/>
            <person name="Xu J."/>
            <person name="Minx P."/>
            <person name="Pepin K.H."/>
            <person name="Johnson M."/>
            <person name="Bhonagiri V."/>
            <person name="Nash W.E."/>
            <person name="Mardis E.R."/>
            <person name="Wilson R.K."/>
        </authorList>
    </citation>
    <scope>NUCLEOTIDE SEQUENCE [LARGE SCALE GENOMIC DNA]</scope>
    <source>
        <strain evidence="9 10">DSM 5476</strain>
    </source>
</reference>
<evidence type="ECO:0000256" key="7">
    <source>
        <dbReference type="SAM" id="Phobius"/>
    </source>
</evidence>
<sequence length="189" mass="21045">MVEFKVFGMRVRFTFWFFAVLTMILFLDRSGTAFWALTASLLHETGHVLAFFILHSKPRLLSFELSGIRLVRGGCGVSVWKEFVILSAGCAVNFVTAVLLQQTMPFVAAVHLCLGAFNLLPIHSLDGGKLIRLLFSCLFPYTVSRVLSLVVSYLTVFLLLFVGGLLCIKGNFTLLITAVYLLLMLLSEK</sequence>
<dbReference type="Pfam" id="PF02163">
    <property type="entry name" value="Peptidase_M50"/>
    <property type="match status" value="1"/>
</dbReference>
<comment type="cofactor">
    <cofactor evidence="1">
        <name>Zn(2+)</name>
        <dbReference type="ChEBI" id="CHEBI:29105"/>
    </cofactor>
</comment>
<evidence type="ECO:0000259" key="8">
    <source>
        <dbReference type="Pfam" id="PF02163"/>
    </source>
</evidence>
<dbReference type="Proteomes" id="UP000003340">
    <property type="component" value="Unassembled WGS sequence"/>
</dbReference>
<dbReference type="EMBL" id="ACEC01000092">
    <property type="protein sequence ID" value="EEG29755.1"/>
    <property type="molecule type" value="Genomic_DNA"/>
</dbReference>
<evidence type="ECO:0000256" key="3">
    <source>
        <dbReference type="ARBA" id="ARBA00007931"/>
    </source>
</evidence>
<keyword evidence="10" id="KW-1185">Reference proteome</keyword>
<dbReference type="HOGENOM" id="CLU_118508_0_0_9"/>
<comment type="similarity">
    <text evidence="3">Belongs to the peptidase M50B family.</text>
</comment>
<comment type="subcellular location">
    <subcellularLocation>
        <location evidence="2">Membrane</location>
        <topology evidence="2">Multi-pass membrane protein</topology>
    </subcellularLocation>
</comment>
<evidence type="ECO:0000256" key="1">
    <source>
        <dbReference type="ARBA" id="ARBA00001947"/>
    </source>
</evidence>
<dbReference type="STRING" id="537013.CLOSTMETH_02636"/>
<protein>
    <recommendedName>
        <fullName evidence="8">Peptidase M50 domain-containing protein</fullName>
    </recommendedName>
</protein>
<keyword evidence="5 7" id="KW-1133">Transmembrane helix</keyword>
<dbReference type="AlphaFoldDB" id="C0EFJ4"/>
<comment type="caution">
    <text evidence="9">The sequence shown here is derived from an EMBL/GenBank/DDBJ whole genome shotgun (WGS) entry which is preliminary data.</text>
</comment>